<name>A0A6H5J750_9HYME</name>
<organism evidence="1 2">
    <name type="scientific">Trichogramma brassicae</name>
    <dbReference type="NCBI Taxonomy" id="86971"/>
    <lineage>
        <taxon>Eukaryota</taxon>
        <taxon>Metazoa</taxon>
        <taxon>Ecdysozoa</taxon>
        <taxon>Arthropoda</taxon>
        <taxon>Hexapoda</taxon>
        <taxon>Insecta</taxon>
        <taxon>Pterygota</taxon>
        <taxon>Neoptera</taxon>
        <taxon>Endopterygota</taxon>
        <taxon>Hymenoptera</taxon>
        <taxon>Apocrita</taxon>
        <taxon>Proctotrupomorpha</taxon>
        <taxon>Chalcidoidea</taxon>
        <taxon>Trichogrammatidae</taxon>
        <taxon>Trichogramma</taxon>
    </lineage>
</organism>
<dbReference type="Proteomes" id="UP000479190">
    <property type="component" value="Unassembled WGS sequence"/>
</dbReference>
<dbReference type="AlphaFoldDB" id="A0A6H5J750"/>
<evidence type="ECO:0000313" key="2">
    <source>
        <dbReference type="Proteomes" id="UP000479190"/>
    </source>
</evidence>
<evidence type="ECO:0000313" key="1">
    <source>
        <dbReference type="EMBL" id="CAB0043341.1"/>
    </source>
</evidence>
<dbReference type="EMBL" id="CADCXV010001308">
    <property type="protein sequence ID" value="CAB0043341.1"/>
    <property type="molecule type" value="Genomic_DNA"/>
</dbReference>
<accession>A0A6H5J750</accession>
<feature type="non-terminal residue" evidence="1">
    <location>
        <position position="1"/>
    </location>
</feature>
<keyword evidence="2" id="KW-1185">Reference proteome</keyword>
<proteinExistence type="predicted"/>
<protein>
    <submittedName>
        <fullName evidence="1">Uncharacterized protein</fullName>
    </submittedName>
</protein>
<sequence>RLDVPARKNQVKNQVKSQVKSQVNYQVKSHAKSSERANAARWRLSLCYLLSSRPDCRQSMQWSAKCSRKFYTAVRVI</sequence>
<gene>
    <name evidence="1" type="ORF">TBRA_LOCUS14929</name>
</gene>
<reference evidence="1 2" key="1">
    <citation type="submission" date="2020-02" db="EMBL/GenBank/DDBJ databases">
        <authorList>
            <person name="Ferguson B K."/>
        </authorList>
    </citation>
    <scope>NUCLEOTIDE SEQUENCE [LARGE SCALE GENOMIC DNA]</scope>
</reference>